<evidence type="ECO:0000256" key="6">
    <source>
        <dbReference type="ARBA" id="ARBA00023136"/>
    </source>
</evidence>
<keyword evidence="3" id="KW-1003">Cell membrane</keyword>
<comment type="subcellular location">
    <subcellularLocation>
        <location evidence="1">Cell membrane</location>
        <topology evidence="1">Multi-pass membrane protein</topology>
    </subcellularLocation>
</comment>
<dbReference type="EMBL" id="BAAABM010000069">
    <property type="protein sequence ID" value="GAA0370461.1"/>
    <property type="molecule type" value="Genomic_DNA"/>
</dbReference>
<evidence type="ECO:0000313" key="10">
    <source>
        <dbReference type="Proteomes" id="UP001501822"/>
    </source>
</evidence>
<comment type="similarity">
    <text evidence="2">Belongs to the EamA transporter family.</text>
</comment>
<dbReference type="Proteomes" id="UP001501822">
    <property type="component" value="Unassembled WGS sequence"/>
</dbReference>
<feature type="transmembrane region" description="Helical" evidence="7">
    <location>
        <begin position="228"/>
        <end position="246"/>
    </location>
</feature>
<dbReference type="PANTHER" id="PTHR42920:SF24">
    <property type="entry name" value="AROMATIC AMINO ACID EXPORTER YDDG"/>
    <property type="match status" value="1"/>
</dbReference>
<feature type="domain" description="EamA" evidence="8">
    <location>
        <begin position="168"/>
        <end position="299"/>
    </location>
</feature>
<feature type="transmembrane region" description="Helical" evidence="7">
    <location>
        <begin position="167"/>
        <end position="186"/>
    </location>
</feature>
<feature type="transmembrane region" description="Helical" evidence="7">
    <location>
        <begin position="145"/>
        <end position="161"/>
    </location>
</feature>
<proteinExistence type="inferred from homology"/>
<organism evidence="9 10">
    <name type="scientific">Actinoallomurus spadix</name>
    <dbReference type="NCBI Taxonomy" id="79912"/>
    <lineage>
        <taxon>Bacteria</taxon>
        <taxon>Bacillati</taxon>
        <taxon>Actinomycetota</taxon>
        <taxon>Actinomycetes</taxon>
        <taxon>Streptosporangiales</taxon>
        <taxon>Thermomonosporaceae</taxon>
        <taxon>Actinoallomurus</taxon>
    </lineage>
</organism>
<feature type="transmembrane region" description="Helical" evidence="7">
    <location>
        <begin position="258"/>
        <end position="278"/>
    </location>
</feature>
<keyword evidence="4 7" id="KW-0812">Transmembrane</keyword>
<accession>A0ABN0XQT2</accession>
<sequence>MALADAPGSYEGAGSLPPRSTGLRLSFGSIPPPALILLGIVSVQVGAGLAKNLFDRISPDAIVMLRLATSAIVLSVMARSALRDLRRSHSRRDLAVAVLFGLTLAGMNFSFYQAMARIPLGVAVTIEFLGPLTVSIVASRRRLDLLWAVLALGGVAMLARGGGDVSLTGVVFGLLAAVGWAAYILLSGATGKRFSGSTGLAIASVVGTLAVMPIGIATGGPRLLDPEILLIGLGVGLLSSVIPYSLELEALRRVPARVFGILMSVEPAVAALAGLVFLGEVLVWREWLAIGCVIAACVGATRFQDTPPEAPEA</sequence>
<keyword evidence="10" id="KW-1185">Reference proteome</keyword>
<feature type="transmembrane region" description="Helical" evidence="7">
    <location>
        <begin position="34"/>
        <end position="50"/>
    </location>
</feature>
<evidence type="ECO:0000256" key="3">
    <source>
        <dbReference type="ARBA" id="ARBA00022475"/>
    </source>
</evidence>
<protein>
    <submittedName>
        <fullName evidence="9">EamA family transporter</fullName>
    </submittedName>
</protein>
<name>A0ABN0XQT2_9ACTN</name>
<gene>
    <name evidence="9" type="ORF">GCM10010151_70490</name>
</gene>
<comment type="caution">
    <text evidence="9">The sequence shown here is derived from an EMBL/GenBank/DDBJ whole genome shotgun (WGS) entry which is preliminary data.</text>
</comment>
<keyword evidence="6 7" id="KW-0472">Membrane</keyword>
<dbReference type="PANTHER" id="PTHR42920">
    <property type="entry name" value="OS03G0707200 PROTEIN-RELATED"/>
    <property type="match status" value="1"/>
</dbReference>
<feature type="transmembrane region" description="Helical" evidence="7">
    <location>
        <begin position="62"/>
        <end position="82"/>
    </location>
</feature>
<evidence type="ECO:0000256" key="7">
    <source>
        <dbReference type="SAM" id="Phobius"/>
    </source>
</evidence>
<feature type="transmembrane region" description="Helical" evidence="7">
    <location>
        <begin position="198"/>
        <end position="216"/>
    </location>
</feature>
<evidence type="ECO:0000256" key="1">
    <source>
        <dbReference type="ARBA" id="ARBA00004651"/>
    </source>
</evidence>
<feature type="transmembrane region" description="Helical" evidence="7">
    <location>
        <begin position="118"/>
        <end position="138"/>
    </location>
</feature>
<feature type="transmembrane region" description="Helical" evidence="7">
    <location>
        <begin position="94"/>
        <end position="112"/>
    </location>
</feature>
<evidence type="ECO:0000256" key="4">
    <source>
        <dbReference type="ARBA" id="ARBA00022692"/>
    </source>
</evidence>
<dbReference type="Pfam" id="PF00892">
    <property type="entry name" value="EamA"/>
    <property type="match status" value="1"/>
</dbReference>
<dbReference type="SUPFAM" id="SSF103481">
    <property type="entry name" value="Multidrug resistance efflux transporter EmrE"/>
    <property type="match status" value="2"/>
</dbReference>
<dbReference type="InterPro" id="IPR000620">
    <property type="entry name" value="EamA_dom"/>
</dbReference>
<evidence type="ECO:0000256" key="2">
    <source>
        <dbReference type="ARBA" id="ARBA00007362"/>
    </source>
</evidence>
<evidence type="ECO:0000256" key="5">
    <source>
        <dbReference type="ARBA" id="ARBA00022989"/>
    </source>
</evidence>
<dbReference type="RefSeq" id="WP_252804948.1">
    <property type="nucleotide sequence ID" value="NZ_BAAABM010000069.1"/>
</dbReference>
<evidence type="ECO:0000313" key="9">
    <source>
        <dbReference type="EMBL" id="GAA0370461.1"/>
    </source>
</evidence>
<reference evidence="9 10" key="1">
    <citation type="journal article" date="2019" name="Int. J. Syst. Evol. Microbiol.">
        <title>The Global Catalogue of Microorganisms (GCM) 10K type strain sequencing project: providing services to taxonomists for standard genome sequencing and annotation.</title>
        <authorList>
            <consortium name="The Broad Institute Genomics Platform"/>
            <consortium name="The Broad Institute Genome Sequencing Center for Infectious Disease"/>
            <person name="Wu L."/>
            <person name="Ma J."/>
        </authorList>
    </citation>
    <scope>NUCLEOTIDE SEQUENCE [LARGE SCALE GENOMIC DNA]</scope>
    <source>
        <strain evidence="9 10">JCM 3146</strain>
    </source>
</reference>
<dbReference type="InterPro" id="IPR051258">
    <property type="entry name" value="Diverse_Substrate_Transporter"/>
</dbReference>
<dbReference type="InterPro" id="IPR037185">
    <property type="entry name" value="EmrE-like"/>
</dbReference>
<evidence type="ECO:0000259" key="8">
    <source>
        <dbReference type="Pfam" id="PF00892"/>
    </source>
</evidence>
<keyword evidence="5 7" id="KW-1133">Transmembrane helix</keyword>